<reference evidence="2" key="1">
    <citation type="submission" date="2023-03" db="EMBL/GenBank/DDBJ databases">
        <title>Andean soil-derived lignocellulolytic bacterial consortium as a source of novel taxa and putative plastic-active enzymes.</title>
        <authorList>
            <person name="Diaz-Garcia L."/>
            <person name="Chuvochina M."/>
            <person name="Feuerriegel G."/>
            <person name="Bunk B."/>
            <person name="Sproer C."/>
            <person name="Streit W.R."/>
            <person name="Rodriguez L.M."/>
            <person name="Overmann J."/>
            <person name="Jimenez D.J."/>
        </authorList>
    </citation>
    <scope>NUCLEOTIDE SEQUENCE</scope>
    <source>
        <strain evidence="2">MAG 7</strain>
    </source>
</reference>
<evidence type="ECO:0000313" key="3">
    <source>
        <dbReference type="Proteomes" id="UP001220610"/>
    </source>
</evidence>
<organism evidence="2 3">
    <name type="scientific">Candidatus Pseudobacter hemicellulosilyticus</name>
    <dbReference type="NCBI Taxonomy" id="3121375"/>
    <lineage>
        <taxon>Bacteria</taxon>
        <taxon>Pseudomonadati</taxon>
        <taxon>Bacteroidota</taxon>
        <taxon>Chitinophagia</taxon>
        <taxon>Chitinophagales</taxon>
        <taxon>Chitinophagaceae</taxon>
        <taxon>Pseudobacter</taxon>
    </lineage>
</organism>
<dbReference type="SUPFAM" id="SSF49785">
    <property type="entry name" value="Galactose-binding domain-like"/>
    <property type="match status" value="1"/>
</dbReference>
<dbReference type="Pfam" id="PF08522">
    <property type="entry name" value="BT_3987-like_N"/>
    <property type="match status" value="1"/>
</dbReference>
<accession>A0AAJ5WYD2</accession>
<dbReference type="InterPro" id="IPR000421">
    <property type="entry name" value="FA58C"/>
</dbReference>
<dbReference type="Proteomes" id="UP001220610">
    <property type="component" value="Chromosome"/>
</dbReference>
<dbReference type="AlphaFoldDB" id="A0AAJ5WYD2"/>
<proteinExistence type="predicted"/>
<dbReference type="Gene3D" id="2.60.40.1740">
    <property type="entry name" value="hypothetical protein (bacova_03559)"/>
    <property type="match status" value="1"/>
</dbReference>
<protein>
    <submittedName>
        <fullName evidence="2">Discoidin domain-containing protein</fullName>
    </submittedName>
</protein>
<evidence type="ECO:0000313" key="2">
    <source>
        <dbReference type="EMBL" id="WEK37862.1"/>
    </source>
</evidence>
<dbReference type="InterPro" id="IPR013728">
    <property type="entry name" value="BT_3987-like_N"/>
</dbReference>
<feature type="domain" description="F5/8 type C" evidence="1">
    <location>
        <begin position="178"/>
        <end position="324"/>
    </location>
</feature>
<dbReference type="PROSITE" id="PS50022">
    <property type="entry name" value="FA58C_3"/>
    <property type="match status" value="1"/>
</dbReference>
<dbReference type="InterPro" id="IPR008979">
    <property type="entry name" value="Galactose-bd-like_sf"/>
</dbReference>
<dbReference type="Gene3D" id="2.60.120.260">
    <property type="entry name" value="Galactose-binding domain-like"/>
    <property type="match status" value="1"/>
</dbReference>
<sequence>MKYLSIYFIAAAVLLVAGCSKDELPFSNSAGNNRIFMTQAKKAFYEAIVNQRTPAQSDSLVPFFMNATLAGWGYEYAPEDIPLEFELDYSTWDSLNAARQEAGLPLWERVPDSIFSFPDGNAVIPRGSYYSNDIAFTISARKMPDGHNYLVPVRLKKVGAGFTLNEELSIAYYQLKLSPPVELSRRGWTIKEVSSQETVGEGPNNGLARFILDGNKATFWHTKYLDGLDQLPHHLVIDMQQPQSLLGLNITGRQGSEHGNPNIVDIQLSDDGNTWSQPITLELDNTERTQIRYFKSAQTGRYLKLTVRVTMGNTAFTYLSEVAAF</sequence>
<dbReference type="PROSITE" id="PS51257">
    <property type="entry name" value="PROKAR_LIPOPROTEIN"/>
    <property type="match status" value="1"/>
</dbReference>
<evidence type="ECO:0000259" key="1">
    <source>
        <dbReference type="PROSITE" id="PS50022"/>
    </source>
</evidence>
<dbReference type="Pfam" id="PF00754">
    <property type="entry name" value="F5_F8_type_C"/>
    <property type="match status" value="1"/>
</dbReference>
<name>A0AAJ5WYD2_9BACT</name>
<dbReference type="EMBL" id="CP119311">
    <property type="protein sequence ID" value="WEK37862.1"/>
    <property type="molecule type" value="Genomic_DNA"/>
</dbReference>
<gene>
    <name evidence="2" type="ORF">P0Y53_10140</name>
</gene>